<dbReference type="Pfam" id="PF14322">
    <property type="entry name" value="SusD-like_3"/>
    <property type="match status" value="1"/>
</dbReference>
<dbReference type="Proteomes" id="UP000054172">
    <property type="component" value="Unassembled WGS sequence"/>
</dbReference>
<organism evidence="2 3">
    <name type="scientific">Candidatus [Bacteroides] periocalifornicus</name>
    <dbReference type="NCBI Taxonomy" id="1702214"/>
    <lineage>
        <taxon>Bacteria</taxon>
        <taxon>Pseudomonadati</taxon>
        <taxon>Bacteroidota</taxon>
    </lineage>
</organism>
<proteinExistence type="predicted"/>
<dbReference type="STRING" id="1702214.AL399_02740"/>
<dbReference type="SUPFAM" id="SSF48452">
    <property type="entry name" value="TPR-like"/>
    <property type="match status" value="1"/>
</dbReference>
<dbReference type="Gene3D" id="1.25.40.390">
    <property type="match status" value="1"/>
</dbReference>
<comment type="caution">
    <text evidence="2">The sequence shown here is derived from an EMBL/GenBank/DDBJ whole genome shotgun (WGS) entry which is preliminary data.</text>
</comment>
<dbReference type="EMBL" id="LIIK01000008">
    <property type="protein sequence ID" value="KQM09300.1"/>
    <property type="molecule type" value="Genomic_DNA"/>
</dbReference>
<dbReference type="InterPro" id="IPR011990">
    <property type="entry name" value="TPR-like_helical_dom_sf"/>
</dbReference>
<keyword evidence="3" id="KW-1185">Reference proteome</keyword>
<dbReference type="PATRIC" id="fig|1702214.3.peg.739"/>
<evidence type="ECO:0000313" key="3">
    <source>
        <dbReference type="Proteomes" id="UP000054172"/>
    </source>
</evidence>
<protein>
    <recommendedName>
        <fullName evidence="1">SusD-like N-terminal domain-containing protein</fullName>
    </recommendedName>
</protein>
<dbReference type="AlphaFoldDB" id="A0A0Q4B949"/>
<evidence type="ECO:0000313" key="2">
    <source>
        <dbReference type="EMBL" id="KQM09300.1"/>
    </source>
</evidence>
<feature type="domain" description="SusD-like N-terminal" evidence="1">
    <location>
        <begin position="19"/>
        <end position="158"/>
    </location>
</feature>
<name>A0A0Q4B949_9BACT</name>
<evidence type="ECO:0000259" key="1">
    <source>
        <dbReference type="Pfam" id="PF14322"/>
    </source>
</evidence>
<dbReference type="InterPro" id="IPR033985">
    <property type="entry name" value="SusD-like_N"/>
</dbReference>
<reference evidence="2" key="1">
    <citation type="submission" date="2015-08" db="EMBL/GenBank/DDBJ databases">
        <title>Candidatus Bacteriodes Periocalifornicus.</title>
        <authorList>
            <person name="McLean J.S."/>
            <person name="Kelley S."/>
        </authorList>
    </citation>
    <scope>NUCLEOTIDE SEQUENCE [LARGE SCALE GENOMIC DNA]</scope>
    <source>
        <strain evidence="2">12B</strain>
    </source>
</reference>
<gene>
    <name evidence="2" type="ORF">AL399_02740</name>
</gene>
<sequence length="230" mass="25729">MLNASKRYGNRGGDAYSWAMTSGDNTLASIWAGYYRDLANLNLFLERIEEFTPPATRASFADTVAVVKGHAHFLRAYCYWELALRWSRLYNPDMPCVPLYTRFDPQAKQPRATQGEVFSFIIQELSLAERMLAGVPSRPSSDAITPDAVAALKARVLLEMGRHQEAYDAAKGLIGNAAYHLLSDANSLRAMWHEDRESPEVLMMPWAKLPDEPGCVIDIYIGYVDKGAGY</sequence>
<accession>A0A0Q4B949</accession>